<dbReference type="AlphaFoldDB" id="A0A6M8MFE0"/>
<evidence type="ECO:0000259" key="3">
    <source>
        <dbReference type="SMART" id="SM00062"/>
    </source>
</evidence>
<dbReference type="RefSeq" id="WP_172610207.1">
    <property type="nucleotide sequence ID" value="NZ_CP053746.1"/>
</dbReference>
<dbReference type="InterPro" id="IPR001638">
    <property type="entry name" value="Solute-binding_3/MltF_N"/>
</dbReference>
<proteinExistence type="inferred from homology"/>
<evidence type="ECO:0000313" key="4">
    <source>
        <dbReference type="EMBL" id="QKF50586.1"/>
    </source>
</evidence>
<organism evidence="4 5">
    <name type="scientific">Pseudomonas graminis</name>
    <dbReference type="NCBI Taxonomy" id="158627"/>
    <lineage>
        <taxon>Bacteria</taxon>
        <taxon>Pseudomonadati</taxon>
        <taxon>Pseudomonadota</taxon>
        <taxon>Gammaproteobacteria</taxon>
        <taxon>Pseudomonadales</taxon>
        <taxon>Pseudomonadaceae</taxon>
        <taxon>Pseudomonas</taxon>
    </lineage>
</organism>
<keyword evidence="5" id="KW-1185">Reference proteome</keyword>
<reference evidence="5" key="1">
    <citation type="submission" date="2019-12" db="EMBL/GenBank/DDBJ databases">
        <title>Endophytic bacteria associated with Panax ginseng seedlings.</title>
        <authorList>
            <person name="Park J.M."/>
            <person name="Shin R."/>
            <person name="Jo S.H."/>
        </authorList>
    </citation>
    <scope>NUCLEOTIDE SEQUENCE [LARGE SCALE GENOMIC DNA]</scope>
    <source>
        <strain evidence="5">PgKB30</strain>
    </source>
</reference>
<dbReference type="KEGG" id="pgg:FX982_01530"/>
<accession>A0A6M8MFE0</accession>
<dbReference type="SMART" id="SM00062">
    <property type="entry name" value="PBPb"/>
    <property type="match status" value="1"/>
</dbReference>
<gene>
    <name evidence="4" type="ORF">FX982_01530</name>
</gene>
<dbReference type="PANTHER" id="PTHR35936">
    <property type="entry name" value="MEMBRANE-BOUND LYTIC MUREIN TRANSGLYCOSYLASE F"/>
    <property type="match status" value="1"/>
</dbReference>
<dbReference type="Gene3D" id="3.40.190.10">
    <property type="entry name" value="Periplasmic binding protein-like II"/>
    <property type="match status" value="2"/>
</dbReference>
<dbReference type="Proteomes" id="UP000501989">
    <property type="component" value="Chromosome"/>
</dbReference>
<evidence type="ECO:0000256" key="2">
    <source>
        <dbReference type="ARBA" id="ARBA00022729"/>
    </source>
</evidence>
<feature type="domain" description="Solute-binding protein family 3/N-terminal" evidence="3">
    <location>
        <begin position="24"/>
        <end position="248"/>
    </location>
</feature>
<dbReference type="EMBL" id="CP053746">
    <property type="protein sequence ID" value="QKF50586.1"/>
    <property type="molecule type" value="Genomic_DNA"/>
</dbReference>
<name>A0A6M8MFE0_9PSED</name>
<dbReference type="SUPFAM" id="SSF53850">
    <property type="entry name" value="Periplasmic binding protein-like II"/>
    <property type="match status" value="1"/>
</dbReference>
<comment type="similarity">
    <text evidence="1">Belongs to the bacterial solute-binding protein 3 family.</text>
</comment>
<evidence type="ECO:0000313" key="5">
    <source>
        <dbReference type="Proteomes" id="UP000501989"/>
    </source>
</evidence>
<evidence type="ECO:0000256" key="1">
    <source>
        <dbReference type="ARBA" id="ARBA00010333"/>
    </source>
</evidence>
<dbReference type="Pfam" id="PF00497">
    <property type="entry name" value="SBP_bac_3"/>
    <property type="match status" value="1"/>
</dbReference>
<dbReference type="PANTHER" id="PTHR35936:SF25">
    <property type="entry name" value="ABC TRANSPORTER SUBSTRATE-BINDING PROTEIN"/>
    <property type="match status" value="1"/>
</dbReference>
<sequence>MGLRGRFIVGYVLGLLMLPAVAEPYVAGGAQWKPYAYEDKDGHLAGISIDIARRVMKLASLDVTFVTYPVNRLQSMLRKGEIDINYADSLIWNSPEEQRRYVFSKPYSTVKEHLYFLADHPARCQTIAQLEHLMIGMVRGYNYRALDPAIEKRRLTRLETSKDEALIKLLQSKRVDAIAMVDDIFDELISSNDLDPGQFVQGARLSEAPLVFKLQPQYASWLPRINSAIDSLNKTGELERIRRKYLPGTQGRSDYPAGASSTGRALKLLP</sequence>
<protein>
    <submittedName>
        <fullName evidence="4">Arginine-binding extracellular protein ArtP</fullName>
    </submittedName>
</protein>
<keyword evidence="2" id="KW-0732">Signal</keyword>